<evidence type="ECO:0000313" key="5">
    <source>
        <dbReference type="Proteomes" id="UP000215301"/>
    </source>
</evidence>
<dbReference type="Pfam" id="PF12652">
    <property type="entry name" value="CotJB"/>
    <property type="match status" value="1"/>
</dbReference>
<dbReference type="OMA" id="LDTHPND"/>
<reference evidence="3 5" key="2">
    <citation type="submission" date="2017-06" db="EMBL/GenBank/DDBJ databases">
        <title>Isolation and characterization of a thermophilic and butanogenic Thermoanaerobacterium thermosaccharolyticum M5 capable of efficient degradation of hemicellulose.</title>
        <authorList>
            <person name="Xin F."/>
            <person name="Jiang Y."/>
        </authorList>
    </citation>
    <scope>NUCLEOTIDE SEQUENCE [LARGE SCALE GENOMIC DNA]</scope>
    <source>
        <strain evidence="3 5">M5</strain>
    </source>
</reference>
<dbReference type="EMBL" id="NKHD01000002">
    <property type="protein sequence ID" value="OXT09450.1"/>
    <property type="molecule type" value="Genomic_DNA"/>
</dbReference>
<dbReference type="Proteomes" id="UP000215301">
    <property type="component" value="Unassembled WGS sequence"/>
</dbReference>
<dbReference type="AlphaFoldDB" id="A0A231VML2"/>
<keyword evidence="3" id="KW-0946">Virion</keyword>
<dbReference type="InterPro" id="IPR016571">
    <property type="entry name" value="Spore_coat_assembly_CotJB"/>
</dbReference>
<dbReference type="GeneID" id="93863722"/>
<gene>
    <name evidence="3" type="ORF">CE561_00305</name>
    <name evidence="2" type="ORF">Thert_02619</name>
</gene>
<evidence type="ECO:0000313" key="2">
    <source>
        <dbReference type="EMBL" id="AST58468.1"/>
    </source>
</evidence>
<reference evidence="2 4" key="1">
    <citation type="submission" date="2016-08" db="EMBL/GenBank/DDBJ databases">
        <title>A novel genetic cassette of butanologenic Thermoanaerobacterium thermosaccharolyticum that directly convert cellulose to butanol.</title>
        <authorList>
            <person name="Li T."/>
            <person name="He J."/>
        </authorList>
    </citation>
    <scope>NUCLEOTIDE SEQUENCE [LARGE SCALE GENOMIC DNA]</scope>
    <source>
        <strain evidence="2 4">TG57</strain>
    </source>
</reference>
<evidence type="ECO:0000313" key="4">
    <source>
        <dbReference type="Proteomes" id="UP000214975"/>
    </source>
</evidence>
<sequence>MDANQVALIKKIMELDFACIDLNLYLDTHPEDQKALKDYNYYSQQSKSLKVQYEQLYGPLMSFGETPSQCNRFRWVDDPWPWEIQY</sequence>
<feature type="domain" description="Protein CotJB" evidence="1">
    <location>
        <begin position="8"/>
        <end position="83"/>
    </location>
</feature>
<name>A0A231VML2_THETR</name>
<evidence type="ECO:0000259" key="1">
    <source>
        <dbReference type="Pfam" id="PF12652"/>
    </source>
</evidence>
<protein>
    <submittedName>
        <fullName evidence="2">Polypeptide composition of the spore coat protein</fullName>
    </submittedName>
    <submittedName>
        <fullName evidence="3">Spore coat protein CotJB</fullName>
    </submittedName>
</protein>
<organism evidence="3 5">
    <name type="scientific">Thermoanaerobacterium thermosaccharolyticum</name>
    <name type="common">Clostridium thermosaccharolyticum</name>
    <dbReference type="NCBI Taxonomy" id="1517"/>
    <lineage>
        <taxon>Bacteria</taxon>
        <taxon>Bacillati</taxon>
        <taxon>Bacillota</taxon>
        <taxon>Clostridia</taxon>
        <taxon>Thermoanaerobacterales</taxon>
        <taxon>Thermoanaerobacteraceae</taxon>
        <taxon>Thermoanaerobacterium</taxon>
    </lineage>
</organism>
<dbReference type="RefSeq" id="WP_013297366.1">
    <property type="nucleotide sequence ID" value="NZ_CP016893.1"/>
</dbReference>
<dbReference type="EMBL" id="CP016893">
    <property type="protein sequence ID" value="AST58468.1"/>
    <property type="molecule type" value="Genomic_DNA"/>
</dbReference>
<proteinExistence type="predicted"/>
<keyword evidence="3" id="KW-0167">Capsid protein</keyword>
<dbReference type="Proteomes" id="UP000214975">
    <property type="component" value="Chromosome"/>
</dbReference>
<dbReference type="PIRSF" id="PIRSF010606">
    <property type="entry name" value="Spore_coat_CotJB"/>
    <property type="match status" value="1"/>
</dbReference>
<accession>A0A231VML2</accession>
<evidence type="ECO:0000313" key="3">
    <source>
        <dbReference type="EMBL" id="OXT09450.1"/>
    </source>
</evidence>
<dbReference type="InterPro" id="IPR024207">
    <property type="entry name" value="CotJB_dom"/>
</dbReference>